<proteinExistence type="predicted"/>
<organism evidence="1 2">
    <name type="scientific">Tripterygium wilfordii</name>
    <name type="common">Thunder God vine</name>
    <dbReference type="NCBI Taxonomy" id="458696"/>
    <lineage>
        <taxon>Eukaryota</taxon>
        <taxon>Viridiplantae</taxon>
        <taxon>Streptophyta</taxon>
        <taxon>Embryophyta</taxon>
        <taxon>Tracheophyta</taxon>
        <taxon>Spermatophyta</taxon>
        <taxon>Magnoliopsida</taxon>
        <taxon>eudicotyledons</taxon>
        <taxon>Gunneridae</taxon>
        <taxon>Pentapetalae</taxon>
        <taxon>rosids</taxon>
        <taxon>fabids</taxon>
        <taxon>Celastrales</taxon>
        <taxon>Celastraceae</taxon>
        <taxon>Tripterygium</taxon>
    </lineage>
</organism>
<keyword evidence="2" id="KW-1185">Reference proteome</keyword>
<reference evidence="1 2" key="1">
    <citation type="journal article" date="2020" name="Nat. Commun.">
        <title>Genome of Tripterygium wilfordii and identification of cytochrome P450 involved in triptolide biosynthesis.</title>
        <authorList>
            <person name="Tu L."/>
            <person name="Su P."/>
            <person name="Zhang Z."/>
            <person name="Gao L."/>
            <person name="Wang J."/>
            <person name="Hu T."/>
            <person name="Zhou J."/>
            <person name="Zhang Y."/>
            <person name="Zhao Y."/>
            <person name="Liu Y."/>
            <person name="Song Y."/>
            <person name="Tong Y."/>
            <person name="Lu Y."/>
            <person name="Yang J."/>
            <person name="Xu C."/>
            <person name="Jia M."/>
            <person name="Peters R.J."/>
            <person name="Huang L."/>
            <person name="Gao W."/>
        </authorList>
    </citation>
    <scope>NUCLEOTIDE SEQUENCE [LARGE SCALE GENOMIC DNA]</scope>
    <source>
        <strain evidence="2">cv. XIE 37</strain>
        <tissue evidence="1">Leaf</tissue>
    </source>
</reference>
<dbReference type="PANTHER" id="PTHR39741:SF14">
    <property type="entry name" value="F-BOX DOMAIN-CONTAINING PROTEIN"/>
    <property type="match status" value="1"/>
</dbReference>
<evidence type="ECO:0000313" key="2">
    <source>
        <dbReference type="Proteomes" id="UP000593562"/>
    </source>
</evidence>
<dbReference type="Proteomes" id="UP000593562">
    <property type="component" value="Unassembled WGS sequence"/>
</dbReference>
<dbReference type="InParanoid" id="A0A7J7CFN1"/>
<comment type="caution">
    <text evidence="1">The sequence shown here is derived from an EMBL/GenBank/DDBJ whole genome shotgun (WGS) entry which is preliminary data.</text>
</comment>
<accession>A0A7J7CFN1</accession>
<dbReference type="InterPro" id="IPR055336">
    <property type="entry name" value="At4g00755-like"/>
</dbReference>
<dbReference type="AlphaFoldDB" id="A0A7J7CFN1"/>
<dbReference type="FunCoup" id="A0A7J7CFN1">
    <property type="interactions" value="1892"/>
</dbReference>
<name>A0A7J7CFN1_TRIWF</name>
<protein>
    <submittedName>
        <fullName evidence="1">F-box protein</fullName>
    </submittedName>
</protein>
<dbReference type="EMBL" id="JAAARO010000017">
    <property type="protein sequence ID" value="KAF5732994.1"/>
    <property type="molecule type" value="Genomic_DNA"/>
</dbReference>
<dbReference type="PANTHER" id="PTHR39741">
    <property type="entry name" value="F-BOX DOMAIN CONTAINING PROTEIN, EXPRESSED"/>
    <property type="match status" value="1"/>
</dbReference>
<gene>
    <name evidence="1" type="ORF">HS088_TW17G00528</name>
</gene>
<evidence type="ECO:0000313" key="1">
    <source>
        <dbReference type="EMBL" id="KAF5732994.1"/>
    </source>
</evidence>
<sequence length="349" mass="40015">METCILASYSCSHSAFEWLKMVYVRVSVSDCFPQLSRVGCVIKSCFEEKPVEFGCSSSRHVEREFLEKEHKDYLFLARGVTSFAIRGCISDTISASSIDNFPAESINNTLDSRDKIGERASYWSSKGQKNPEVPERLTYKLVSNISVINEISIHPFEAYFQLGHPIYSAKSVRFQMGHSKIPIDDHMGETHWDFIDDQLVWTYTSQEFPMAQENHLQTFKLPQLVLCIGGIFQIELLGRVWKQEMDGLFYIWFVPNTCLSGLRLLQEFCSHTFDVEILKPSGEFALKALSYTQPNPPEDSPATTASSEYLLRCVRDLEQIVNMLQGEIGVLEDYEWEEEDVETDDEFPL</sequence>